<dbReference type="RefSeq" id="WP_179790229.1">
    <property type="nucleotide sequence ID" value="NZ_BAAARR010000041.1"/>
</dbReference>
<sequence>MIKISDDSVLLCPLCGKDTTHLDEVRVSARPEDDEPNEIAVDTGTGRVRTHEDIPAPMGDRVHEGRRDRIALVGWCEQCGDTFALVFTQHKGATFVEAVRSGVTAGS</sequence>
<dbReference type="Proteomes" id="UP000579605">
    <property type="component" value="Unassembled WGS sequence"/>
</dbReference>
<proteinExistence type="predicted"/>
<name>A0A852ZIF6_9ACTN</name>
<dbReference type="AlphaFoldDB" id="A0A852ZIF6"/>
<evidence type="ECO:0000256" key="1">
    <source>
        <dbReference type="SAM" id="MobiDB-lite"/>
    </source>
</evidence>
<comment type="caution">
    <text evidence="2">The sequence shown here is derived from an EMBL/GenBank/DDBJ whole genome shotgun (WGS) entry which is preliminary data.</text>
</comment>
<feature type="region of interest" description="Disordered" evidence="1">
    <location>
        <begin position="29"/>
        <end position="61"/>
    </location>
</feature>
<reference evidence="2 3" key="1">
    <citation type="submission" date="2020-07" db="EMBL/GenBank/DDBJ databases">
        <title>Sequencing the genomes of 1000 actinobacteria strains.</title>
        <authorList>
            <person name="Klenk H.-P."/>
        </authorList>
    </citation>
    <scope>NUCLEOTIDE SEQUENCE [LARGE SCALE GENOMIC DNA]</scope>
    <source>
        <strain evidence="2 3">DSM 18448</strain>
    </source>
</reference>
<dbReference type="EMBL" id="JACBZH010000001">
    <property type="protein sequence ID" value="NYH92837.1"/>
    <property type="molecule type" value="Genomic_DNA"/>
</dbReference>
<evidence type="ECO:0000313" key="2">
    <source>
        <dbReference type="EMBL" id="NYH92837.1"/>
    </source>
</evidence>
<organism evidence="2 3">
    <name type="scientific">Actinopolymorpha rutila</name>
    <dbReference type="NCBI Taxonomy" id="446787"/>
    <lineage>
        <taxon>Bacteria</taxon>
        <taxon>Bacillati</taxon>
        <taxon>Actinomycetota</taxon>
        <taxon>Actinomycetes</taxon>
        <taxon>Propionibacteriales</taxon>
        <taxon>Actinopolymorphaceae</taxon>
        <taxon>Actinopolymorpha</taxon>
    </lineage>
</organism>
<protein>
    <submittedName>
        <fullName evidence="2">Uncharacterized protein</fullName>
    </submittedName>
</protein>
<evidence type="ECO:0000313" key="3">
    <source>
        <dbReference type="Proteomes" id="UP000579605"/>
    </source>
</evidence>
<keyword evidence="3" id="KW-1185">Reference proteome</keyword>
<gene>
    <name evidence="2" type="ORF">F4554_005475</name>
</gene>
<feature type="compositionally biased region" description="Basic and acidic residues" evidence="1">
    <location>
        <begin position="49"/>
        <end position="61"/>
    </location>
</feature>
<accession>A0A852ZIF6</accession>